<evidence type="ECO:0000256" key="2">
    <source>
        <dbReference type="ARBA" id="ARBA00022908"/>
    </source>
</evidence>
<dbReference type="Gene3D" id="1.10.443.10">
    <property type="entry name" value="Intergrase catalytic core"/>
    <property type="match status" value="1"/>
</dbReference>
<dbReference type="SUPFAM" id="SSF56349">
    <property type="entry name" value="DNA breaking-rejoining enzymes"/>
    <property type="match status" value="1"/>
</dbReference>
<gene>
    <name evidence="5" type="ORF">BZ274_00245</name>
</gene>
<dbReference type="Gene3D" id="1.10.150.130">
    <property type="match status" value="1"/>
</dbReference>
<dbReference type="InterPro" id="IPR025166">
    <property type="entry name" value="Integrase_DNA_bind_dom"/>
</dbReference>
<name>A0A1T1ZM78_CAMCO</name>
<accession>A0A1T1ZM78</accession>
<dbReference type="GO" id="GO:0003677">
    <property type="term" value="F:DNA binding"/>
    <property type="evidence" value="ECO:0007669"/>
    <property type="project" value="UniProtKB-KW"/>
</dbReference>
<dbReference type="InterPro" id="IPR053876">
    <property type="entry name" value="Phage_int_M"/>
</dbReference>
<dbReference type="PROSITE" id="PS51898">
    <property type="entry name" value="TYR_RECOMBINASE"/>
    <property type="match status" value="1"/>
</dbReference>
<dbReference type="InterPro" id="IPR011010">
    <property type="entry name" value="DNA_brk_join_enz"/>
</dbReference>
<dbReference type="PANTHER" id="PTHR30629:SF2">
    <property type="entry name" value="PROPHAGE INTEGRASE INTS-RELATED"/>
    <property type="match status" value="1"/>
</dbReference>
<evidence type="ECO:0000256" key="4">
    <source>
        <dbReference type="ARBA" id="ARBA00023172"/>
    </source>
</evidence>
<dbReference type="InterPro" id="IPR013762">
    <property type="entry name" value="Integrase-like_cat_sf"/>
</dbReference>
<comment type="similarity">
    <text evidence="1">Belongs to the 'phage' integrase family.</text>
</comment>
<dbReference type="GO" id="GO:0006310">
    <property type="term" value="P:DNA recombination"/>
    <property type="evidence" value="ECO:0007669"/>
    <property type="project" value="UniProtKB-KW"/>
</dbReference>
<dbReference type="Pfam" id="PF13356">
    <property type="entry name" value="Arm-DNA-bind_3"/>
    <property type="match status" value="1"/>
</dbReference>
<keyword evidence="2" id="KW-0229">DNA integration</keyword>
<dbReference type="RefSeq" id="WP_002827651.1">
    <property type="nucleotide sequence ID" value="NZ_CBDHPC010000006.1"/>
</dbReference>
<dbReference type="Proteomes" id="UP000382436">
    <property type="component" value="Unassembled WGS sequence"/>
</dbReference>
<dbReference type="InterPro" id="IPR050808">
    <property type="entry name" value="Phage_Integrase"/>
</dbReference>
<dbReference type="PANTHER" id="PTHR30629">
    <property type="entry name" value="PROPHAGE INTEGRASE"/>
    <property type="match status" value="1"/>
</dbReference>
<dbReference type="Pfam" id="PF00589">
    <property type="entry name" value="Phage_integrase"/>
    <property type="match status" value="1"/>
</dbReference>
<dbReference type="CDD" id="cd00801">
    <property type="entry name" value="INT_P4_C"/>
    <property type="match status" value="1"/>
</dbReference>
<dbReference type="InterPro" id="IPR002104">
    <property type="entry name" value="Integrase_catalytic"/>
</dbReference>
<keyword evidence="4" id="KW-0233">DNA recombination</keyword>
<evidence type="ECO:0000313" key="6">
    <source>
        <dbReference type="Proteomes" id="UP000382436"/>
    </source>
</evidence>
<reference evidence="5 6" key="1">
    <citation type="submission" date="2018-05" db="EMBL/GenBank/DDBJ databases">
        <authorList>
            <consortium name="PulseNet: The National Subtyping Network for Foodborne Disease Surveillance"/>
            <person name="Tarr C.L."/>
            <person name="Trees E."/>
            <person name="Katz L.S."/>
            <person name="Carleton-Romer H.A."/>
            <person name="Stroika S."/>
            <person name="Kucerova Z."/>
            <person name="Roache K.F."/>
            <person name="Sabol A.L."/>
            <person name="Besser J."/>
            <person name="Gerner-Smidt P."/>
        </authorList>
    </citation>
    <scope>NUCLEOTIDE SEQUENCE [LARGE SCALE GENOMIC DNA]</scope>
    <source>
        <strain evidence="5 6">PNUSAC001435</strain>
    </source>
</reference>
<organism evidence="5 6">
    <name type="scientific">Campylobacter coli</name>
    <dbReference type="NCBI Taxonomy" id="195"/>
    <lineage>
        <taxon>Bacteria</taxon>
        <taxon>Pseudomonadati</taxon>
        <taxon>Campylobacterota</taxon>
        <taxon>Epsilonproteobacteria</taxon>
        <taxon>Campylobacterales</taxon>
        <taxon>Campylobacteraceae</taxon>
        <taxon>Campylobacter</taxon>
    </lineage>
</organism>
<dbReference type="GO" id="GO:0015074">
    <property type="term" value="P:DNA integration"/>
    <property type="evidence" value="ECO:0007669"/>
    <property type="project" value="UniProtKB-KW"/>
</dbReference>
<protein>
    <submittedName>
        <fullName evidence="5">DUF4102 domain-containing protein</fullName>
    </submittedName>
</protein>
<dbReference type="Pfam" id="PF22022">
    <property type="entry name" value="Phage_int_M"/>
    <property type="match status" value="1"/>
</dbReference>
<comment type="caution">
    <text evidence="5">The sequence shown here is derived from an EMBL/GenBank/DDBJ whole genome shotgun (WGS) entry which is preliminary data.</text>
</comment>
<proteinExistence type="inferred from homology"/>
<dbReference type="InterPro" id="IPR038488">
    <property type="entry name" value="Integrase_DNA-bd_sf"/>
</dbReference>
<keyword evidence="3" id="KW-0238">DNA-binding</keyword>
<dbReference type="InterPro" id="IPR010998">
    <property type="entry name" value="Integrase_recombinase_N"/>
</dbReference>
<evidence type="ECO:0000256" key="1">
    <source>
        <dbReference type="ARBA" id="ARBA00008857"/>
    </source>
</evidence>
<dbReference type="AlphaFoldDB" id="A0A1T1ZM78"/>
<evidence type="ECO:0000313" key="5">
    <source>
        <dbReference type="EMBL" id="EAJ9196635.1"/>
    </source>
</evidence>
<sequence length="399" mass="46986">MLNDTKIKALKAKDKKYYIADFDNLLLCIYPSGKKTFIFNYKCPKTLRYKRITLGEYPTLNLANARKQRDNLKVNLAENDSIREKSEITFKELALEKMDLKKLELSEKTYKSYMSYLQRFAFGIYGEIILDKLQIKDILKSFEKFRKENIREGADKFFTLLNEIFRHGVIKEYIKSNPMANLNRKELLINKASKNHATLLETKEIKALVDNIIDYKGYISVKIAAMFSLLTAQRSFSIRSAKWEDIDLENGIWYIPQEDMKMKRAHTIPLNSQCVYMLKKYKEMSINTGYLFYSLRSKSEIISDNTIRSMFRRMGYSNDDFTPHGFRAMFSTLAHENRNKHQMSSDIIELCLAHVEKNKIKSAYNHALNLKEKAILMQWWGDYLDEIADLNQQVRNIFL</sequence>
<evidence type="ECO:0000256" key="3">
    <source>
        <dbReference type="ARBA" id="ARBA00023125"/>
    </source>
</evidence>
<dbReference type="EMBL" id="AACBVJ010000001">
    <property type="protein sequence ID" value="EAJ9196635.1"/>
    <property type="molecule type" value="Genomic_DNA"/>
</dbReference>
<dbReference type="Gene3D" id="3.30.160.390">
    <property type="entry name" value="Integrase, DNA-binding domain"/>
    <property type="match status" value="1"/>
</dbReference>